<feature type="region of interest" description="Disordered" evidence="1">
    <location>
        <begin position="99"/>
        <end position="128"/>
    </location>
</feature>
<sequence length="365" mass="39214">MSGITGSGDGTLYVDDSLVGLSTAIAREIYYNARTQQAAGQLQQPLGQLGPVAQSQTFDQRAIPTSDTARTAAERSTFKPPIITVTKQEPLRTEQFGETTIVETRRSPQVLPQSSHHLSPKVPTAQPMESLHDDLEPVNSALSKAPRSQSTLLSSRKTGKGSEGTAITRNSQNPTSKVLPYPRFMPSPSVYNSQQTSSEELQQGSALLQNEFSQTSLRPVAAVPVLNSDLIVTTNNASNMSPLFVTGRFTPSGTNRAFQYTPTFLGVGGASLPTQWSQQLAARMAGVDVSSNRRHSDVQSTFVGDSGLMFTQPPPLHASVLANSGLDTGLLPSAPQSAMKFGSFGKGRAPDASYEEIFNVRRHRH</sequence>
<accession>A0A3P7FGS5</accession>
<feature type="compositionally biased region" description="Polar residues" evidence="1">
    <location>
        <begin position="189"/>
        <end position="202"/>
    </location>
</feature>
<feature type="compositionally biased region" description="Polar residues" evidence="1">
    <location>
        <begin position="165"/>
        <end position="176"/>
    </location>
</feature>
<protein>
    <submittedName>
        <fullName evidence="2">Uncharacterized protein</fullName>
    </submittedName>
</protein>
<evidence type="ECO:0000256" key="1">
    <source>
        <dbReference type="SAM" id="MobiDB-lite"/>
    </source>
</evidence>
<reference evidence="2" key="1">
    <citation type="submission" date="2018-11" db="EMBL/GenBank/DDBJ databases">
        <authorList>
            <consortium name="Pathogen Informatics"/>
        </authorList>
    </citation>
    <scope>NUCLEOTIDE SEQUENCE [LARGE SCALE GENOMIC DNA]</scope>
</reference>
<name>A0A3P7FGS5_TOXCA</name>
<feature type="compositionally biased region" description="Polar residues" evidence="1">
    <location>
        <begin position="142"/>
        <end position="156"/>
    </location>
</feature>
<dbReference type="AlphaFoldDB" id="A0A3P7FGS5"/>
<organism evidence="2">
    <name type="scientific">Toxocara canis</name>
    <name type="common">Canine roundworm</name>
    <dbReference type="NCBI Taxonomy" id="6265"/>
    <lineage>
        <taxon>Eukaryota</taxon>
        <taxon>Metazoa</taxon>
        <taxon>Ecdysozoa</taxon>
        <taxon>Nematoda</taxon>
        <taxon>Chromadorea</taxon>
        <taxon>Rhabditida</taxon>
        <taxon>Spirurina</taxon>
        <taxon>Ascaridomorpha</taxon>
        <taxon>Ascaridoidea</taxon>
        <taxon>Toxocaridae</taxon>
        <taxon>Toxocara</taxon>
    </lineage>
</organism>
<evidence type="ECO:0000313" key="2">
    <source>
        <dbReference type="EMBL" id="VDM27547.1"/>
    </source>
</evidence>
<proteinExistence type="predicted"/>
<feature type="region of interest" description="Disordered" evidence="1">
    <location>
        <begin position="142"/>
        <end position="202"/>
    </location>
</feature>
<dbReference type="EMBL" id="UYWY01001988">
    <property type="protein sequence ID" value="VDM27547.1"/>
    <property type="molecule type" value="Genomic_DNA"/>
</dbReference>
<gene>
    <name evidence="2" type="ORF">TCNE_LOCUS2146</name>
</gene>